<dbReference type="GO" id="GO:0016020">
    <property type="term" value="C:membrane"/>
    <property type="evidence" value="ECO:0007669"/>
    <property type="project" value="UniProtKB-SubCell"/>
</dbReference>
<dbReference type="Pfam" id="PF00361">
    <property type="entry name" value="Proton_antipo_M"/>
    <property type="match status" value="1"/>
</dbReference>
<keyword evidence="10" id="KW-1185">Reference proteome</keyword>
<evidence type="ECO:0000256" key="1">
    <source>
        <dbReference type="ARBA" id="ARBA00004127"/>
    </source>
</evidence>
<comment type="similarity">
    <text evidence="2">Belongs to the complex I subunit 4 family.</text>
</comment>
<dbReference type="GO" id="GO:0012505">
    <property type="term" value="C:endomembrane system"/>
    <property type="evidence" value="ECO:0007669"/>
    <property type="project" value="UniProtKB-SubCell"/>
</dbReference>
<comment type="caution">
    <text evidence="9">The sequence shown here is derived from an EMBL/GenBank/DDBJ whole genome shotgun (WGS) entry which is preliminary data.</text>
</comment>
<dbReference type="NCBIfam" id="TIGR01972">
    <property type="entry name" value="NDH_I_M"/>
    <property type="match status" value="1"/>
</dbReference>
<feature type="transmembrane region" description="Helical" evidence="7">
    <location>
        <begin position="200"/>
        <end position="226"/>
    </location>
</feature>
<name>A0A0D6MJ97_9PROT</name>
<feature type="transmembrane region" description="Helical" evidence="7">
    <location>
        <begin position="247"/>
        <end position="272"/>
    </location>
</feature>
<dbReference type="GO" id="GO:0048039">
    <property type="term" value="F:ubiquinone binding"/>
    <property type="evidence" value="ECO:0007669"/>
    <property type="project" value="TreeGrafter"/>
</dbReference>
<protein>
    <submittedName>
        <fullName evidence="9">NADH-quinone oxidoreductase subunit M</fullName>
    </submittedName>
</protein>
<feature type="domain" description="NADH:quinone oxidoreductase/Mrp antiporter transmembrane" evidence="8">
    <location>
        <begin position="131"/>
        <end position="420"/>
    </location>
</feature>
<evidence type="ECO:0000256" key="4">
    <source>
        <dbReference type="ARBA" id="ARBA00022989"/>
    </source>
</evidence>
<feature type="transmembrane region" description="Helical" evidence="7">
    <location>
        <begin position="167"/>
        <end position="188"/>
    </location>
</feature>
<feature type="transmembrane region" description="Helical" evidence="7">
    <location>
        <begin position="137"/>
        <end position="155"/>
    </location>
</feature>
<feature type="transmembrane region" description="Helical" evidence="7">
    <location>
        <begin position="307"/>
        <end position="329"/>
    </location>
</feature>
<evidence type="ECO:0000256" key="7">
    <source>
        <dbReference type="SAM" id="Phobius"/>
    </source>
</evidence>
<keyword evidence="3 6" id="KW-0812">Transmembrane</keyword>
<evidence type="ECO:0000256" key="2">
    <source>
        <dbReference type="ARBA" id="ARBA00009025"/>
    </source>
</evidence>
<dbReference type="GO" id="GO:0042773">
    <property type="term" value="P:ATP synthesis coupled electron transport"/>
    <property type="evidence" value="ECO:0007669"/>
    <property type="project" value="InterPro"/>
</dbReference>
<dbReference type="GO" id="GO:0003954">
    <property type="term" value="F:NADH dehydrogenase activity"/>
    <property type="evidence" value="ECO:0007669"/>
    <property type="project" value="TreeGrafter"/>
</dbReference>
<feature type="transmembrane region" description="Helical" evidence="7">
    <location>
        <begin position="34"/>
        <end position="53"/>
    </location>
</feature>
<dbReference type="Proteomes" id="UP000032679">
    <property type="component" value="Unassembled WGS sequence"/>
</dbReference>
<comment type="subcellular location">
    <subcellularLocation>
        <location evidence="1">Endomembrane system</location>
        <topology evidence="1">Multi-pass membrane protein</topology>
    </subcellularLocation>
    <subcellularLocation>
        <location evidence="6">Membrane</location>
        <topology evidence="6">Multi-pass membrane protein</topology>
    </subcellularLocation>
</comment>
<dbReference type="OrthoDB" id="9768329at2"/>
<evidence type="ECO:0000256" key="3">
    <source>
        <dbReference type="ARBA" id="ARBA00022692"/>
    </source>
</evidence>
<feature type="transmembrane region" description="Helical" evidence="7">
    <location>
        <begin position="335"/>
        <end position="356"/>
    </location>
</feature>
<feature type="transmembrane region" description="Helical" evidence="7">
    <location>
        <begin position="278"/>
        <end position="300"/>
    </location>
</feature>
<dbReference type="EMBL" id="BALE01000010">
    <property type="protein sequence ID" value="GAN53530.1"/>
    <property type="molecule type" value="Genomic_DNA"/>
</dbReference>
<dbReference type="AlphaFoldDB" id="A0A0D6MJ97"/>
<feature type="transmembrane region" description="Helical" evidence="7">
    <location>
        <begin position="113"/>
        <end position="131"/>
    </location>
</feature>
<dbReference type="GO" id="GO:0008137">
    <property type="term" value="F:NADH dehydrogenase (ubiquinone) activity"/>
    <property type="evidence" value="ECO:0007669"/>
    <property type="project" value="InterPro"/>
</dbReference>
<feature type="transmembrane region" description="Helical" evidence="7">
    <location>
        <begin position="413"/>
        <end position="434"/>
    </location>
</feature>
<sequence length="514" mass="54103">MLALPALVFLPIAGGLLAWAAGRVSPGGANRLPWLIALATLVVDAALLVMLSASPADTGGWRAHFDAPWIPNLGISLRFDMDGLSLIMLWLTVVIAVPCVALSRREAGDRPGLYQFLILTGIAGINGVFIATDLFLFLFFWELMLVPMFVLILIWGHEERARAAIKFFLFTQAGGLVMLVAILALVLVNARTTGTLTFDYFALATTAATSPAAPLLMLGFALAFAVKLPVMPLHLWLPETYVQSPTAASVLLSGILAKTGGYGLIRFVVLFFPGAAHHLAPLAMALGVAGILYCAWLAAAQTDLKRLIAYSSVSHLGFVLLGVFSGSAIGMEGAIVQMVAHGLSTGALFLIAGALEERLGTRDMREMGGLWARMPKLSAMGMVFAAASLGLPGMGNFIGEFLVLLAVWHVSHIMTFFAATGLILSSIYSLTMMTKVFYGPLKAGDRTPAMPDGPFGHLAFLGIATVLLLALGIYPQPIIDLSAPAPALQTASRATAATGLAFAVPVQSAGVSGQ</sequence>
<gene>
    <name evidence="9" type="ORF">Tasa_010_077</name>
</gene>
<dbReference type="InterPro" id="IPR010227">
    <property type="entry name" value="NADH_Q_OxRdtase_chainM/4"/>
</dbReference>
<organism evidence="9 10">
    <name type="scientific">Tanticharoenia sakaeratensis NBRC 103193</name>
    <dbReference type="NCBI Taxonomy" id="1231623"/>
    <lineage>
        <taxon>Bacteria</taxon>
        <taxon>Pseudomonadati</taxon>
        <taxon>Pseudomonadota</taxon>
        <taxon>Alphaproteobacteria</taxon>
        <taxon>Acetobacterales</taxon>
        <taxon>Acetobacteraceae</taxon>
        <taxon>Tanticharoenia</taxon>
    </lineage>
</organism>
<evidence type="ECO:0000256" key="6">
    <source>
        <dbReference type="RuleBase" id="RU000320"/>
    </source>
</evidence>
<keyword evidence="4 7" id="KW-1133">Transmembrane helix</keyword>
<proteinExistence type="inferred from homology"/>
<dbReference type="InterPro" id="IPR001750">
    <property type="entry name" value="ND/Mrp_TM"/>
</dbReference>
<dbReference type="PANTHER" id="PTHR43507">
    <property type="entry name" value="NADH-UBIQUINONE OXIDOREDUCTASE CHAIN 4"/>
    <property type="match status" value="1"/>
</dbReference>
<evidence type="ECO:0000256" key="5">
    <source>
        <dbReference type="ARBA" id="ARBA00023136"/>
    </source>
</evidence>
<dbReference type="STRING" id="1231623.Tasa_010_077"/>
<evidence type="ECO:0000313" key="9">
    <source>
        <dbReference type="EMBL" id="GAN53530.1"/>
    </source>
</evidence>
<dbReference type="PANTHER" id="PTHR43507:SF1">
    <property type="entry name" value="NADH-UBIQUINONE OXIDOREDUCTASE CHAIN 4"/>
    <property type="match status" value="1"/>
</dbReference>
<dbReference type="RefSeq" id="WP_048847575.1">
    <property type="nucleotide sequence ID" value="NZ_BALE01000010.1"/>
</dbReference>
<feature type="transmembrane region" description="Helical" evidence="7">
    <location>
        <begin position="6"/>
        <end position="22"/>
    </location>
</feature>
<evidence type="ECO:0000313" key="10">
    <source>
        <dbReference type="Proteomes" id="UP000032679"/>
    </source>
</evidence>
<feature type="transmembrane region" description="Helical" evidence="7">
    <location>
        <begin position="377"/>
        <end position="407"/>
    </location>
</feature>
<feature type="transmembrane region" description="Helical" evidence="7">
    <location>
        <begin position="455"/>
        <end position="474"/>
    </location>
</feature>
<dbReference type="PRINTS" id="PR01437">
    <property type="entry name" value="NUOXDRDTASE4"/>
</dbReference>
<reference evidence="9 10" key="1">
    <citation type="submission" date="2012-10" db="EMBL/GenBank/DDBJ databases">
        <title>Genome sequencing of Tanticharoenia sakaeratensis NBRC 103193.</title>
        <authorList>
            <person name="Azuma Y."/>
            <person name="Hadano H."/>
            <person name="Hirakawa H."/>
            <person name="Matsushita K."/>
        </authorList>
    </citation>
    <scope>NUCLEOTIDE SEQUENCE [LARGE SCALE GENOMIC DNA]</scope>
    <source>
        <strain evidence="9 10">NBRC 103193</strain>
    </source>
</reference>
<dbReference type="InterPro" id="IPR003918">
    <property type="entry name" value="NADH_UbQ_OxRdtase"/>
</dbReference>
<dbReference type="GO" id="GO:0015990">
    <property type="term" value="P:electron transport coupled proton transport"/>
    <property type="evidence" value="ECO:0007669"/>
    <property type="project" value="TreeGrafter"/>
</dbReference>
<accession>A0A0D6MJ97</accession>
<evidence type="ECO:0000259" key="8">
    <source>
        <dbReference type="Pfam" id="PF00361"/>
    </source>
</evidence>
<keyword evidence="5 7" id="KW-0472">Membrane</keyword>
<feature type="transmembrane region" description="Helical" evidence="7">
    <location>
        <begin position="83"/>
        <end position="101"/>
    </location>
</feature>